<evidence type="ECO:0000256" key="12">
    <source>
        <dbReference type="ARBA" id="ARBA00034000"/>
    </source>
</evidence>
<keyword evidence="5" id="KW-0328">Glycosyltransferase</keyword>
<dbReference type="SUPFAM" id="SSF56601">
    <property type="entry name" value="beta-lactamase/transpeptidase-like"/>
    <property type="match status" value="1"/>
</dbReference>
<keyword evidence="3 18" id="KW-0121">Carboxypeptidase</keyword>
<dbReference type="PANTHER" id="PTHR32282">
    <property type="entry name" value="BINDING PROTEIN TRANSPEPTIDASE, PUTATIVE-RELATED"/>
    <property type="match status" value="1"/>
</dbReference>
<evidence type="ECO:0000256" key="7">
    <source>
        <dbReference type="ARBA" id="ARBA00022801"/>
    </source>
</evidence>
<keyword evidence="8" id="KW-0133">Cell shape</keyword>
<accession>A0A8J2XJJ2</accession>
<dbReference type="GO" id="GO:0009002">
    <property type="term" value="F:serine-type D-Ala-D-Ala carboxypeptidase activity"/>
    <property type="evidence" value="ECO:0007669"/>
    <property type="project" value="UniProtKB-EC"/>
</dbReference>
<evidence type="ECO:0000256" key="2">
    <source>
        <dbReference type="ARBA" id="ARBA00007739"/>
    </source>
</evidence>
<feature type="domain" description="Penicillin-binding protein transpeptidase" evidence="16">
    <location>
        <begin position="355"/>
        <end position="609"/>
    </location>
</feature>
<feature type="domain" description="Glycosyl transferase family 51" evidence="17">
    <location>
        <begin position="87"/>
        <end position="259"/>
    </location>
</feature>
<dbReference type="PANTHER" id="PTHR32282:SF34">
    <property type="entry name" value="PENICILLIN-BINDING PROTEIN 1A"/>
    <property type="match status" value="1"/>
</dbReference>
<dbReference type="Pfam" id="PF00905">
    <property type="entry name" value="Transpeptidase"/>
    <property type="match status" value="1"/>
</dbReference>
<comment type="catalytic activity">
    <reaction evidence="12">
        <text>Preferential cleavage: (Ac)2-L-Lys-D-Ala-|-D-Ala. Also transpeptidation of peptidyl-alanyl moieties that are N-acyl substituents of D-alanine.</text>
        <dbReference type="EC" id="3.4.16.4"/>
    </reaction>
</comment>
<dbReference type="AlphaFoldDB" id="A0A8J2XJJ2"/>
<dbReference type="InterPro" id="IPR001460">
    <property type="entry name" value="PCN-bd_Tpept"/>
</dbReference>
<evidence type="ECO:0000256" key="5">
    <source>
        <dbReference type="ARBA" id="ARBA00022676"/>
    </source>
</evidence>
<evidence type="ECO:0000256" key="8">
    <source>
        <dbReference type="ARBA" id="ARBA00022960"/>
    </source>
</evidence>
<evidence type="ECO:0000313" key="18">
    <source>
        <dbReference type="EMBL" id="GGA20304.1"/>
    </source>
</evidence>
<proteinExistence type="inferred from homology"/>
<evidence type="ECO:0000256" key="14">
    <source>
        <dbReference type="SAM" id="MobiDB-lite"/>
    </source>
</evidence>
<evidence type="ECO:0000256" key="10">
    <source>
        <dbReference type="ARBA" id="ARBA00023268"/>
    </source>
</evidence>
<feature type="region of interest" description="Disordered" evidence="14">
    <location>
        <begin position="649"/>
        <end position="759"/>
    </location>
</feature>
<keyword evidence="19" id="KW-1185">Reference proteome</keyword>
<keyword evidence="7" id="KW-0378">Hydrolase</keyword>
<evidence type="ECO:0000259" key="16">
    <source>
        <dbReference type="Pfam" id="PF00905"/>
    </source>
</evidence>
<keyword evidence="4" id="KW-0645">Protease</keyword>
<evidence type="ECO:0000256" key="15">
    <source>
        <dbReference type="SAM" id="Phobius"/>
    </source>
</evidence>
<dbReference type="GO" id="GO:0071555">
    <property type="term" value="P:cell wall organization"/>
    <property type="evidence" value="ECO:0007669"/>
    <property type="project" value="UniProtKB-KW"/>
</dbReference>
<evidence type="ECO:0000256" key="11">
    <source>
        <dbReference type="ARBA" id="ARBA00023316"/>
    </source>
</evidence>
<dbReference type="FunFam" id="1.10.3810.10:FF:000001">
    <property type="entry name" value="Penicillin-binding protein 1A"/>
    <property type="match status" value="1"/>
</dbReference>
<dbReference type="RefSeq" id="WP_229745128.1">
    <property type="nucleotide sequence ID" value="NZ_BMFY01000010.1"/>
</dbReference>
<dbReference type="GO" id="GO:0008360">
    <property type="term" value="P:regulation of cell shape"/>
    <property type="evidence" value="ECO:0007669"/>
    <property type="project" value="UniProtKB-KW"/>
</dbReference>
<dbReference type="InterPro" id="IPR001264">
    <property type="entry name" value="Glyco_trans_51"/>
</dbReference>
<evidence type="ECO:0000256" key="9">
    <source>
        <dbReference type="ARBA" id="ARBA00022984"/>
    </source>
</evidence>
<dbReference type="InterPro" id="IPR050396">
    <property type="entry name" value="Glycosyltr_51/Transpeptidase"/>
</dbReference>
<dbReference type="Proteomes" id="UP000616114">
    <property type="component" value="Unassembled WGS sequence"/>
</dbReference>
<evidence type="ECO:0000256" key="1">
    <source>
        <dbReference type="ARBA" id="ARBA00007090"/>
    </source>
</evidence>
<evidence type="ECO:0000256" key="4">
    <source>
        <dbReference type="ARBA" id="ARBA00022670"/>
    </source>
</evidence>
<dbReference type="Gene3D" id="1.10.3810.10">
    <property type="entry name" value="Biosynthetic peptidoglycan transglycosylase-like"/>
    <property type="match status" value="1"/>
</dbReference>
<keyword evidence="11" id="KW-0961">Cell wall biogenesis/degradation</keyword>
<dbReference type="Gene3D" id="3.40.710.10">
    <property type="entry name" value="DD-peptidase/beta-lactamase superfamily"/>
    <property type="match status" value="1"/>
</dbReference>
<evidence type="ECO:0000256" key="3">
    <source>
        <dbReference type="ARBA" id="ARBA00022645"/>
    </source>
</evidence>
<keyword evidence="15" id="KW-0472">Membrane</keyword>
<reference evidence="18" key="2">
    <citation type="submission" date="2020-09" db="EMBL/GenBank/DDBJ databases">
        <authorList>
            <person name="Sun Q."/>
            <person name="Zhou Y."/>
        </authorList>
    </citation>
    <scope>NUCLEOTIDE SEQUENCE</scope>
    <source>
        <strain evidence="18">CGMCC 1.12785</strain>
    </source>
</reference>
<dbReference type="GO" id="GO:0030288">
    <property type="term" value="C:outer membrane-bounded periplasmic space"/>
    <property type="evidence" value="ECO:0007669"/>
    <property type="project" value="TreeGrafter"/>
</dbReference>
<dbReference type="InterPro" id="IPR036950">
    <property type="entry name" value="PBP_transglycosylase"/>
</dbReference>
<keyword evidence="6" id="KW-0808">Transferase</keyword>
<feature type="compositionally biased region" description="Pro residues" evidence="14">
    <location>
        <begin position="734"/>
        <end position="749"/>
    </location>
</feature>
<gene>
    <name evidence="18" type="ORF">GCM10011333_24340</name>
</gene>
<dbReference type="EMBL" id="BMFY01000010">
    <property type="protein sequence ID" value="GGA20304.1"/>
    <property type="molecule type" value="Genomic_DNA"/>
</dbReference>
<reference evidence="18" key="1">
    <citation type="journal article" date="2014" name="Int. J. Syst. Evol. Microbiol.">
        <title>Complete genome sequence of Corynebacterium casei LMG S-19264T (=DSM 44701T), isolated from a smear-ripened cheese.</title>
        <authorList>
            <consortium name="US DOE Joint Genome Institute (JGI-PGF)"/>
            <person name="Walter F."/>
            <person name="Albersmeier A."/>
            <person name="Kalinowski J."/>
            <person name="Ruckert C."/>
        </authorList>
    </citation>
    <scope>NUCLEOTIDE SEQUENCE</scope>
    <source>
        <strain evidence="18">CGMCC 1.12785</strain>
    </source>
</reference>
<feature type="region of interest" description="Disordered" evidence="14">
    <location>
        <begin position="1"/>
        <end position="24"/>
    </location>
</feature>
<evidence type="ECO:0000313" key="19">
    <source>
        <dbReference type="Proteomes" id="UP000616114"/>
    </source>
</evidence>
<dbReference type="InterPro" id="IPR012338">
    <property type="entry name" value="Beta-lactam/transpept-like"/>
</dbReference>
<comment type="similarity">
    <text evidence="1">In the C-terminal section; belongs to the transpeptidase family.</text>
</comment>
<protein>
    <submittedName>
        <fullName evidence="18">Carboxypeptidase</fullName>
    </submittedName>
</protein>
<dbReference type="GO" id="GO:0008658">
    <property type="term" value="F:penicillin binding"/>
    <property type="evidence" value="ECO:0007669"/>
    <property type="project" value="InterPro"/>
</dbReference>
<keyword evidence="15" id="KW-0812">Transmembrane</keyword>
<feature type="transmembrane region" description="Helical" evidence="15">
    <location>
        <begin position="41"/>
        <end position="63"/>
    </location>
</feature>
<dbReference type="GO" id="GO:0009252">
    <property type="term" value="P:peptidoglycan biosynthetic process"/>
    <property type="evidence" value="ECO:0007669"/>
    <property type="project" value="UniProtKB-KW"/>
</dbReference>
<comment type="similarity">
    <text evidence="2">In the N-terminal section; belongs to the glycosyltransferase 51 family.</text>
</comment>
<keyword evidence="15" id="KW-1133">Transmembrane helix</keyword>
<dbReference type="Pfam" id="PF00912">
    <property type="entry name" value="Transgly"/>
    <property type="match status" value="1"/>
</dbReference>
<name>A0A8J2XJJ2_9MICO</name>
<dbReference type="GO" id="GO:0006508">
    <property type="term" value="P:proteolysis"/>
    <property type="evidence" value="ECO:0007669"/>
    <property type="project" value="UniProtKB-KW"/>
</dbReference>
<feature type="compositionally biased region" description="Acidic residues" evidence="14">
    <location>
        <begin position="683"/>
        <end position="713"/>
    </location>
</feature>
<feature type="compositionally biased region" description="Gly residues" evidence="14">
    <location>
        <begin position="714"/>
        <end position="729"/>
    </location>
</feature>
<evidence type="ECO:0000259" key="17">
    <source>
        <dbReference type="Pfam" id="PF00912"/>
    </source>
</evidence>
<organism evidence="18 19">
    <name type="scientific">Sediminivirga luteola</name>
    <dbReference type="NCBI Taxonomy" id="1774748"/>
    <lineage>
        <taxon>Bacteria</taxon>
        <taxon>Bacillati</taxon>
        <taxon>Actinomycetota</taxon>
        <taxon>Actinomycetes</taxon>
        <taxon>Micrococcales</taxon>
        <taxon>Brevibacteriaceae</taxon>
        <taxon>Sediminivirga</taxon>
    </lineage>
</organism>
<dbReference type="GO" id="GO:0008955">
    <property type="term" value="F:peptidoglycan glycosyltransferase activity"/>
    <property type="evidence" value="ECO:0007669"/>
    <property type="project" value="UniProtKB-EC"/>
</dbReference>
<keyword evidence="10" id="KW-0511">Multifunctional enzyme</keyword>
<feature type="compositionally biased region" description="Low complexity" evidence="14">
    <location>
        <begin position="1"/>
        <end position="12"/>
    </location>
</feature>
<keyword evidence="9" id="KW-0573">Peptidoglycan synthesis</keyword>
<sequence>MSPSKKPAGAAAKRGRQRPNLLNYPRHGKTGVMRWVPTVRLVLIGVLSMLFIAVAGFTIGYAVTDVPEPNPEAAGETSTVYFDDGETVLGTFSEQNRVLVDIDGISEPMRAATVAAEDRSFYENRGISFTGLSRAVWGVVTDDYAGGGSTITQQYVKNFYLTNDHSLERKIREMFIALKIDEQQTKDEILANYLNTIYLGRQNYGIEVAAQDYFGKPASELDLAESALMAAMIQRPGAADPAVEPEVYEERFRYVLSGMVREGYITQAEADAAELPEVQPRSADANQYKGPNGYLLQTVKDYLIYQLGYEEDYLNRAGLEITSTFSADAMRAAEEAVADLPEPKPDGFQVAMSTIDPDTGAVKMLYGGEDYLERQQNAATQDVAQAGSAFKPFTLVAGFENGIRLTDYYDGRSPMSPTGWGGPVQNYGNQSYGTVTLLRATQQSMNTPYAQLSLQVGPEATADVAARAGIPEEAMEAQRETPSIVLGTPSPTNLQMASAYATFAANGSYRQPYSVERVLDTEGEVLHEAEHEGDQRFDEAVMAETSYALSQVVQGGTGSYASNLGRPVAGKTGTSQSNQSAWFVGYTPQLSTAVSMYRQNEAGQPIPIGAYGGRSSITGGSFPVQLWTQYMADVLEGEPVEQFPARGELPQVERPANPDQPAPPQRNRTGSGSGGQESRPEETEAPEPEGDDEGEGSGDDEGGNGSEGGDDGSGDSGGNGNNEGGGGGPTQQPTQPPNPQPTAPNPQLPDLPDNGIGGD</sequence>
<dbReference type="SUPFAM" id="SSF53955">
    <property type="entry name" value="Lysozyme-like"/>
    <property type="match status" value="1"/>
</dbReference>
<dbReference type="InterPro" id="IPR023346">
    <property type="entry name" value="Lysozyme-like_dom_sf"/>
</dbReference>
<comment type="catalytic activity">
    <reaction evidence="13">
        <text>[GlcNAc-(1-&gt;4)-Mur2Ac(oyl-L-Ala-gamma-D-Glu-L-Lys-D-Ala-D-Ala)](n)-di-trans,octa-cis-undecaprenyl diphosphate + beta-D-GlcNAc-(1-&gt;4)-Mur2Ac(oyl-L-Ala-gamma-D-Glu-L-Lys-D-Ala-D-Ala)-di-trans,octa-cis-undecaprenyl diphosphate = [GlcNAc-(1-&gt;4)-Mur2Ac(oyl-L-Ala-gamma-D-Glu-L-Lys-D-Ala-D-Ala)](n+1)-di-trans,octa-cis-undecaprenyl diphosphate + di-trans,octa-cis-undecaprenyl diphosphate + H(+)</text>
        <dbReference type="Rhea" id="RHEA:23708"/>
        <dbReference type="Rhea" id="RHEA-COMP:9602"/>
        <dbReference type="Rhea" id="RHEA-COMP:9603"/>
        <dbReference type="ChEBI" id="CHEBI:15378"/>
        <dbReference type="ChEBI" id="CHEBI:58405"/>
        <dbReference type="ChEBI" id="CHEBI:60033"/>
        <dbReference type="ChEBI" id="CHEBI:78435"/>
        <dbReference type="EC" id="2.4.99.28"/>
    </reaction>
</comment>
<evidence type="ECO:0000256" key="6">
    <source>
        <dbReference type="ARBA" id="ARBA00022679"/>
    </source>
</evidence>
<evidence type="ECO:0000256" key="13">
    <source>
        <dbReference type="ARBA" id="ARBA00049902"/>
    </source>
</evidence>
<comment type="caution">
    <text evidence="18">The sequence shown here is derived from an EMBL/GenBank/DDBJ whole genome shotgun (WGS) entry which is preliminary data.</text>
</comment>